<evidence type="ECO:0000256" key="1">
    <source>
        <dbReference type="SAM" id="MobiDB-lite"/>
    </source>
</evidence>
<dbReference type="EMBL" id="JH992985">
    <property type="protein sequence ID" value="EKX48649.1"/>
    <property type="molecule type" value="Genomic_DNA"/>
</dbReference>
<feature type="region of interest" description="Disordered" evidence="1">
    <location>
        <begin position="129"/>
        <end position="155"/>
    </location>
</feature>
<keyword evidence="4" id="KW-1185">Reference proteome</keyword>
<evidence type="ECO:0000313" key="3">
    <source>
        <dbReference type="EnsemblProtists" id="EKX48649"/>
    </source>
</evidence>
<reference evidence="2 4" key="1">
    <citation type="journal article" date="2012" name="Nature">
        <title>Algal genomes reveal evolutionary mosaicism and the fate of nucleomorphs.</title>
        <authorList>
            <consortium name="DOE Joint Genome Institute"/>
            <person name="Curtis B.A."/>
            <person name="Tanifuji G."/>
            <person name="Burki F."/>
            <person name="Gruber A."/>
            <person name="Irimia M."/>
            <person name="Maruyama S."/>
            <person name="Arias M.C."/>
            <person name="Ball S.G."/>
            <person name="Gile G.H."/>
            <person name="Hirakawa Y."/>
            <person name="Hopkins J.F."/>
            <person name="Kuo A."/>
            <person name="Rensing S.A."/>
            <person name="Schmutz J."/>
            <person name="Symeonidi A."/>
            <person name="Elias M."/>
            <person name="Eveleigh R.J."/>
            <person name="Herman E.K."/>
            <person name="Klute M.J."/>
            <person name="Nakayama T."/>
            <person name="Obornik M."/>
            <person name="Reyes-Prieto A."/>
            <person name="Armbrust E.V."/>
            <person name="Aves S.J."/>
            <person name="Beiko R.G."/>
            <person name="Coutinho P."/>
            <person name="Dacks J.B."/>
            <person name="Durnford D.G."/>
            <person name="Fast N.M."/>
            <person name="Green B.R."/>
            <person name="Grisdale C.J."/>
            <person name="Hempel F."/>
            <person name="Henrissat B."/>
            <person name="Hoppner M.P."/>
            <person name="Ishida K."/>
            <person name="Kim E."/>
            <person name="Koreny L."/>
            <person name="Kroth P.G."/>
            <person name="Liu Y."/>
            <person name="Malik S.B."/>
            <person name="Maier U.G."/>
            <person name="McRose D."/>
            <person name="Mock T."/>
            <person name="Neilson J.A."/>
            <person name="Onodera N.T."/>
            <person name="Poole A.M."/>
            <person name="Pritham E.J."/>
            <person name="Richards T.A."/>
            <person name="Rocap G."/>
            <person name="Roy S.W."/>
            <person name="Sarai C."/>
            <person name="Schaack S."/>
            <person name="Shirato S."/>
            <person name="Slamovits C.H."/>
            <person name="Spencer D.F."/>
            <person name="Suzuki S."/>
            <person name="Worden A.Z."/>
            <person name="Zauner S."/>
            <person name="Barry K."/>
            <person name="Bell C."/>
            <person name="Bharti A.K."/>
            <person name="Crow J.A."/>
            <person name="Grimwood J."/>
            <person name="Kramer R."/>
            <person name="Lindquist E."/>
            <person name="Lucas S."/>
            <person name="Salamov A."/>
            <person name="McFadden G.I."/>
            <person name="Lane C.E."/>
            <person name="Keeling P.J."/>
            <person name="Gray M.W."/>
            <person name="Grigoriev I.V."/>
            <person name="Archibald J.M."/>
        </authorList>
    </citation>
    <scope>NUCLEOTIDE SEQUENCE</scope>
    <source>
        <strain evidence="2 4">CCMP2712</strain>
    </source>
</reference>
<name>L1JKH9_GUITC</name>
<dbReference type="KEGG" id="gtt:GUITHDRAFT_151810"/>
<dbReference type="AlphaFoldDB" id="L1JKH9"/>
<dbReference type="PaxDb" id="55529-EKX48649"/>
<dbReference type="Proteomes" id="UP000011087">
    <property type="component" value="Unassembled WGS sequence"/>
</dbReference>
<organism evidence="2">
    <name type="scientific">Guillardia theta (strain CCMP2712)</name>
    <name type="common">Cryptophyte</name>
    <dbReference type="NCBI Taxonomy" id="905079"/>
    <lineage>
        <taxon>Eukaryota</taxon>
        <taxon>Cryptophyceae</taxon>
        <taxon>Pyrenomonadales</taxon>
        <taxon>Geminigeraceae</taxon>
        <taxon>Guillardia</taxon>
    </lineage>
</organism>
<dbReference type="GeneID" id="17305298"/>
<dbReference type="RefSeq" id="XP_005835629.1">
    <property type="nucleotide sequence ID" value="XM_005835572.1"/>
</dbReference>
<accession>L1JKH9</accession>
<proteinExistence type="predicted"/>
<reference evidence="4" key="2">
    <citation type="submission" date="2012-11" db="EMBL/GenBank/DDBJ databases">
        <authorList>
            <person name="Kuo A."/>
            <person name="Curtis B.A."/>
            <person name="Tanifuji G."/>
            <person name="Burki F."/>
            <person name="Gruber A."/>
            <person name="Irimia M."/>
            <person name="Maruyama S."/>
            <person name="Arias M.C."/>
            <person name="Ball S.G."/>
            <person name="Gile G.H."/>
            <person name="Hirakawa Y."/>
            <person name="Hopkins J.F."/>
            <person name="Rensing S.A."/>
            <person name="Schmutz J."/>
            <person name="Symeonidi A."/>
            <person name="Elias M."/>
            <person name="Eveleigh R.J."/>
            <person name="Herman E.K."/>
            <person name="Klute M.J."/>
            <person name="Nakayama T."/>
            <person name="Obornik M."/>
            <person name="Reyes-Prieto A."/>
            <person name="Armbrust E.V."/>
            <person name="Aves S.J."/>
            <person name="Beiko R.G."/>
            <person name="Coutinho P."/>
            <person name="Dacks J.B."/>
            <person name="Durnford D.G."/>
            <person name="Fast N.M."/>
            <person name="Green B.R."/>
            <person name="Grisdale C."/>
            <person name="Hempe F."/>
            <person name="Henrissat B."/>
            <person name="Hoppner M.P."/>
            <person name="Ishida K.-I."/>
            <person name="Kim E."/>
            <person name="Koreny L."/>
            <person name="Kroth P.G."/>
            <person name="Liu Y."/>
            <person name="Malik S.-B."/>
            <person name="Maier U.G."/>
            <person name="McRose D."/>
            <person name="Mock T."/>
            <person name="Neilson J.A."/>
            <person name="Onodera N.T."/>
            <person name="Poole A.M."/>
            <person name="Pritham E.J."/>
            <person name="Richards T.A."/>
            <person name="Rocap G."/>
            <person name="Roy S.W."/>
            <person name="Sarai C."/>
            <person name="Schaack S."/>
            <person name="Shirato S."/>
            <person name="Slamovits C.H."/>
            <person name="Spencer D.F."/>
            <person name="Suzuki S."/>
            <person name="Worden A.Z."/>
            <person name="Zauner S."/>
            <person name="Barry K."/>
            <person name="Bell C."/>
            <person name="Bharti A.K."/>
            <person name="Crow J.A."/>
            <person name="Grimwood J."/>
            <person name="Kramer R."/>
            <person name="Lindquist E."/>
            <person name="Lucas S."/>
            <person name="Salamov A."/>
            <person name="McFadden G.I."/>
            <person name="Lane C.E."/>
            <person name="Keeling P.J."/>
            <person name="Gray M.W."/>
            <person name="Grigoriev I.V."/>
            <person name="Archibald J.M."/>
        </authorList>
    </citation>
    <scope>NUCLEOTIDE SEQUENCE</scope>
    <source>
        <strain evidence="4">CCMP2712</strain>
    </source>
</reference>
<protein>
    <submittedName>
        <fullName evidence="2 3">Uncharacterized protein</fullName>
    </submittedName>
</protein>
<gene>
    <name evidence="2" type="ORF">GUITHDRAFT_151810</name>
</gene>
<feature type="compositionally biased region" description="Basic residues" evidence="1">
    <location>
        <begin position="25"/>
        <end position="37"/>
    </location>
</feature>
<feature type="compositionally biased region" description="Polar residues" evidence="1">
    <location>
        <begin position="59"/>
        <end position="69"/>
    </location>
</feature>
<evidence type="ECO:0000313" key="2">
    <source>
        <dbReference type="EMBL" id="EKX48649.1"/>
    </source>
</evidence>
<reference evidence="3" key="3">
    <citation type="submission" date="2016-03" db="UniProtKB">
        <authorList>
            <consortium name="EnsemblProtists"/>
        </authorList>
    </citation>
    <scope>IDENTIFICATION</scope>
</reference>
<feature type="region of interest" description="Disordered" evidence="1">
    <location>
        <begin position="25"/>
        <end position="69"/>
    </location>
</feature>
<evidence type="ECO:0000313" key="4">
    <source>
        <dbReference type="Proteomes" id="UP000011087"/>
    </source>
</evidence>
<sequence length="155" mass="17639">MDVVEGSRSHRVEIHQLDRVLHRRRRRRRWRRRRSSKRVQDGSSVDDCEKEAGGRKRSSQATSLGRSFNLTSCAVDRQKNLRAEHGRLLVQNLGANGRERQDSLPVAVQKVLIAHNSRVKQVYGKAEEAMSATKKRKKRSTQDGVLGTKGKTCVV</sequence>
<dbReference type="HOGENOM" id="CLU_1698855_0_0_1"/>
<dbReference type="EnsemblProtists" id="EKX48649">
    <property type="protein sequence ID" value="EKX48649"/>
    <property type="gene ID" value="GUITHDRAFT_151810"/>
</dbReference>